<evidence type="ECO:0000313" key="1">
    <source>
        <dbReference type="EMBL" id="KLO09203.1"/>
    </source>
</evidence>
<protein>
    <submittedName>
        <fullName evidence="1">Uncharacterized protein</fullName>
    </submittedName>
</protein>
<accession>A0A0H2RIC9</accession>
<dbReference type="EMBL" id="KQ086063">
    <property type="protein sequence ID" value="KLO09203.1"/>
    <property type="molecule type" value="Genomic_DNA"/>
</dbReference>
<dbReference type="Proteomes" id="UP000053477">
    <property type="component" value="Unassembled WGS sequence"/>
</dbReference>
<proteinExistence type="predicted"/>
<evidence type="ECO:0000313" key="2">
    <source>
        <dbReference type="Proteomes" id="UP000053477"/>
    </source>
</evidence>
<dbReference type="AlphaFoldDB" id="A0A0H2RIC9"/>
<organism evidence="1 2">
    <name type="scientific">Schizopora paradoxa</name>
    <dbReference type="NCBI Taxonomy" id="27342"/>
    <lineage>
        <taxon>Eukaryota</taxon>
        <taxon>Fungi</taxon>
        <taxon>Dikarya</taxon>
        <taxon>Basidiomycota</taxon>
        <taxon>Agaricomycotina</taxon>
        <taxon>Agaricomycetes</taxon>
        <taxon>Hymenochaetales</taxon>
        <taxon>Schizoporaceae</taxon>
        <taxon>Schizopora</taxon>
    </lineage>
</organism>
<sequence length="154" mass="16908">MPIAASDLPSPQAPCQCQTRAHQTAQAVEFASDPPPDLTGRLAYGYTISLPIAMKVIHSMVGEKKLHDFQIFALFELAFQKAVIAPVPRDRRGSRIPTFEVLRNIPSSGGEDYALEGFVITVATGESKALPPKEVLDRLKAFLETDAGPRWYEI</sequence>
<gene>
    <name evidence="1" type="ORF">SCHPADRAFT_576917</name>
</gene>
<name>A0A0H2RIC9_9AGAM</name>
<dbReference type="InParanoid" id="A0A0H2RIC9"/>
<keyword evidence="2" id="KW-1185">Reference proteome</keyword>
<reference evidence="1 2" key="1">
    <citation type="submission" date="2015-04" db="EMBL/GenBank/DDBJ databases">
        <title>Complete genome sequence of Schizopora paradoxa KUC8140, a cosmopolitan wood degrader in East Asia.</title>
        <authorList>
            <consortium name="DOE Joint Genome Institute"/>
            <person name="Min B."/>
            <person name="Park H."/>
            <person name="Jang Y."/>
            <person name="Kim J.-J."/>
            <person name="Kim K.H."/>
            <person name="Pangilinan J."/>
            <person name="Lipzen A."/>
            <person name="Riley R."/>
            <person name="Grigoriev I.V."/>
            <person name="Spatafora J.W."/>
            <person name="Choi I.-G."/>
        </authorList>
    </citation>
    <scope>NUCLEOTIDE SEQUENCE [LARGE SCALE GENOMIC DNA]</scope>
    <source>
        <strain evidence="1 2">KUC8140</strain>
    </source>
</reference>